<evidence type="ECO:0000313" key="13">
    <source>
        <dbReference type="Proteomes" id="UP000006692"/>
    </source>
</evidence>
<name>F2KEC9_PSEBN</name>
<organism evidence="12 13">
    <name type="scientific">Pseudomonas brassicacearum (strain NFM421)</name>
    <dbReference type="NCBI Taxonomy" id="994484"/>
    <lineage>
        <taxon>Bacteria</taxon>
        <taxon>Pseudomonadati</taxon>
        <taxon>Pseudomonadota</taxon>
        <taxon>Gammaproteobacteria</taxon>
        <taxon>Pseudomonadales</taxon>
        <taxon>Pseudomonadaceae</taxon>
        <taxon>Pseudomonas</taxon>
    </lineage>
</organism>
<evidence type="ECO:0000256" key="11">
    <source>
        <dbReference type="RuleBase" id="RU003657"/>
    </source>
</evidence>
<evidence type="ECO:0000256" key="1">
    <source>
        <dbReference type="ARBA" id="ARBA00005091"/>
    </source>
</evidence>
<dbReference type="InterPro" id="IPR013785">
    <property type="entry name" value="Aldolase_TIM"/>
</dbReference>
<evidence type="ECO:0000256" key="3">
    <source>
        <dbReference type="ARBA" id="ARBA00011152"/>
    </source>
</evidence>
<dbReference type="UniPathway" id="UPA00031">
    <property type="reaction ID" value="UER00010"/>
</dbReference>
<comment type="catalytic activity">
    <reaction evidence="10">
        <text>5-[(5-phospho-1-deoxy-D-ribulos-1-ylimino)methylamino]-1-(5-phospho-beta-D-ribosyl)imidazole-4-carboxamide + L-glutamine = D-erythro-1-(imidazol-4-yl)glycerol 3-phosphate + 5-amino-1-(5-phospho-beta-D-ribosyl)imidazole-4-carboxamide + L-glutamate + H(+)</text>
        <dbReference type="Rhea" id="RHEA:24793"/>
        <dbReference type="ChEBI" id="CHEBI:15378"/>
        <dbReference type="ChEBI" id="CHEBI:29985"/>
        <dbReference type="ChEBI" id="CHEBI:58278"/>
        <dbReference type="ChEBI" id="CHEBI:58359"/>
        <dbReference type="ChEBI" id="CHEBI:58475"/>
        <dbReference type="ChEBI" id="CHEBI:58525"/>
        <dbReference type="EC" id="4.3.2.10"/>
    </reaction>
</comment>
<comment type="function">
    <text evidence="8">IGPS catalyzes the conversion of PRFAR and glutamine to IGP, AICAR and glutamate. The HisF subunit catalyzes the cyclization activity that produces IGP and AICAR from PRFAR using the ammonia provided by the HisH subunit.</text>
</comment>
<evidence type="ECO:0000256" key="9">
    <source>
        <dbReference type="ARBA" id="ARBA00030264"/>
    </source>
</evidence>
<protein>
    <recommendedName>
        <fullName evidence="4">imidazole glycerol-phosphate synthase</fullName>
        <ecNumber evidence="4">4.3.2.10</ecNumber>
    </recommendedName>
    <alternativeName>
        <fullName evidence="9">IGP synthase cyclase subunit</fullName>
    </alternativeName>
</protein>
<keyword evidence="7" id="KW-0456">Lyase</keyword>
<keyword evidence="5 11" id="KW-0028">Amino-acid biosynthesis</keyword>
<dbReference type="PANTHER" id="PTHR21235:SF2">
    <property type="entry name" value="IMIDAZOLE GLYCEROL PHOSPHATE SYNTHASE HISHF"/>
    <property type="match status" value="1"/>
</dbReference>
<comment type="similarity">
    <text evidence="2 11">Belongs to the HisA/HisF family.</text>
</comment>
<dbReference type="AlphaFoldDB" id="F2KEC9"/>
<dbReference type="GO" id="GO:0000107">
    <property type="term" value="F:imidazoleglycerol-phosphate synthase activity"/>
    <property type="evidence" value="ECO:0007669"/>
    <property type="project" value="InterPro"/>
</dbReference>
<comment type="pathway">
    <text evidence="1">Amino-acid biosynthesis; L-histidine biosynthesis; L-histidine from 5-phospho-alpha-D-ribose 1-diphosphate: step 5/9.</text>
</comment>
<dbReference type="SUPFAM" id="SSF51366">
    <property type="entry name" value="Ribulose-phoshate binding barrel"/>
    <property type="match status" value="1"/>
</dbReference>
<evidence type="ECO:0000256" key="5">
    <source>
        <dbReference type="ARBA" id="ARBA00022605"/>
    </source>
</evidence>
<dbReference type="InterPro" id="IPR011060">
    <property type="entry name" value="RibuloseP-bd_barrel"/>
</dbReference>
<dbReference type="InterPro" id="IPR004651">
    <property type="entry name" value="HisF"/>
</dbReference>
<dbReference type="Proteomes" id="UP000006692">
    <property type="component" value="Chromosome"/>
</dbReference>
<sequence>MLIQDGGLVKTVKFKDPKYVGDPINAVKIFNEKEADELIVIDIDATANAVEPNYAQIAKLAAECRMPLCYGGGIRTAQQAKNIIALGVEKVAISSAAFENPHLISQIAEEIGRQSVVVVLDHKARLLSKHQEVWTHNGTRNTKRSVIEAAQEFEKLGAGEIVLNSIENDGKMKGYDVELAIKLRAAVRIPITILGGGGSLEDMRSVVAACGVVGVAAGSFFVFKGAYRAVLISYPSAQQKDDIIYSALRAR</sequence>
<evidence type="ECO:0000256" key="4">
    <source>
        <dbReference type="ARBA" id="ARBA00012809"/>
    </source>
</evidence>
<reference key="2">
    <citation type="submission" date="2011-03" db="EMBL/GenBank/DDBJ databases">
        <title>Complete Genome Sequence of a beneficial plant roots-associated bacterium Pseudomonas brassicacearum.</title>
        <authorList>
            <person name="Ortet P."/>
            <person name="Barakat M."/>
            <person name="Lalaouna D."/>
            <person name="Fochesato S."/>
            <person name="Barbe V."/>
            <person name="Santaella C."/>
            <person name="Heulin T."/>
            <person name="Achouak W."/>
        </authorList>
    </citation>
    <scope>NUCLEOTIDE SEQUENCE</scope>
    <source>
        <strain>NFM421</strain>
    </source>
</reference>
<dbReference type="Pfam" id="PF00977">
    <property type="entry name" value="His_biosynth"/>
    <property type="match status" value="1"/>
</dbReference>
<dbReference type="GO" id="GO:0016829">
    <property type="term" value="F:lyase activity"/>
    <property type="evidence" value="ECO:0007669"/>
    <property type="project" value="UniProtKB-KW"/>
</dbReference>
<dbReference type="STRING" id="994484.PSEBR_a1564"/>
<evidence type="ECO:0000256" key="10">
    <source>
        <dbReference type="ARBA" id="ARBA00047838"/>
    </source>
</evidence>
<dbReference type="PANTHER" id="PTHR21235">
    <property type="entry name" value="IMIDAZOLE GLYCEROL PHOSPHATE SYNTHASE SUBUNIT HISF/H IGP SYNTHASE SUBUNIT HISF/H"/>
    <property type="match status" value="1"/>
</dbReference>
<dbReference type="GO" id="GO:0000105">
    <property type="term" value="P:L-histidine biosynthetic process"/>
    <property type="evidence" value="ECO:0007669"/>
    <property type="project" value="UniProtKB-UniPathway"/>
</dbReference>
<dbReference type="KEGG" id="pba:PSEBR_a1564"/>
<dbReference type="InterPro" id="IPR050064">
    <property type="entry name" value="IGPS_HisA/HisF"/>
</dbReference>
<evidence type="ECO:0000256" key="7">
    <source>
        <dbReference type="ARBA" id="ARBA00023239"/>
    </source>
</evidence>
<dbReference type="NCBIfam" id="NF038364">
    <property type="entry name" value="AglZ_HisF2_fam"/>
    <property type="match status" value="1"/>
</dbReference>
<reference evidence="12 13" key="1">
    <citation type="journal article" date="2011" name="J. Bacteriol.">
        <title>Complete genome sequence of a beneficial plant root-associated bacterium, Pseudomonas brassicacearum.</title>
        <authorList>
            <person name="Ortet P."/>
            <person name="Barakat M."/>
            <person name="Lalaouna D."/>
            <person name="Fochesato S."/>
            <person name="Barbe V."/>
            <person name="Vacherie B."/>
            <person name="Santaella C."/>
            <person name="Heulin T."/>
            <person name="Achouak W."/>
        </authorList>
    </citation>
    <scope>NUCLEOTIDE SEQUENCE [LARGE SCALE GENOMIC DNA]</scope>
    <source>
        <strain evidence="12 13">NFM421</strain>
    </source>
</reference>
<evidence type="ECO:0000313" key="12">
    <source>
        <dbReference type="EMBL" id="AEA67765.1"/>
    </source>
</evidence>
<accession>F2KEC9</accession>
<dbReference type="Gene3D" id="3.20.20.70">
    <property type="entry name" value="Aldolase class I"/>
    <property type="match status" value="1"/>
</dbReference>
<evidence type="ECO:0000256" key="2">
    <source>
        <dbReference type="ARBA" id="ARBA00009667"/>
    </source>
</evidence>
<dbReference type="InterPro" id="IPR006062">
    <property type="entry name" value="His_biosynth"/>
</dbReference>
<evidence type="ECO:0000256" key="8">
    <source>
        <dbReference type="ARBA" id="ARBA00025475"/>
    </source>
</evidence>
<comment type="subunit">
    <text evidence="3">Heterodimer of HisH and HisF.</text>
</comment>
<dbReference type="EMBL" id="CP002585">
    <property type="protein sequence ID" value="AEA67765.1"/>
    <property type="molecule type" value="Genomic_DNA"/>
</dbReference>
<gene>
    <name evidence="12" type="ORF">PSEBR_a1564</name>
</gene>
<dbReference type="CDD" id="cd04731">
    <property type="entry name" value="HisF"/>
    <property type="match status" value="1"/>
</dbReference>
<evidence type="ECO:0000256" key="6">
    <source>
        <dbReference type="ARBA" id="ARBA00023102"/>
    </source>
</evidence>
<dbReference type="HOGENOM" id="CLU_048577_4_0_6"/>
<keyword evidence="6 11" id="KW-0368">Histidine biosynthesis</keyword>
<proteinExistence type="inferred from homology"/>
<dbReference type="EC" id="4.3.2.10" evidence="4"/>